<evidence type="ECO:0000313" key="3">
    <source>
        <dbReference type="Proteomes" id="UP000008963"/>
    </source>
</evidence>
<evidence type="ECO:0000256" key="1">
    <source>
        <dbReference type="SAM" id="SignalP"/>
    </source>
</evidence>
<proteinExistence type="predicted"/>
<dbReference type="AlphaFoldDB" id="E1X095"/>
<dbReference type="KEGG" id="bmx:BMS_1463"/>
<dbReference type="Proteomes" id="UP000008963">
    <property type="component" value="Chromosome"/>
</dbReference>
<gene>
    <name evidence="2" type="ordered locus">BMS_1463</name>
</gene>
<feature type="signal peptide" evidence="1">
    <location>
        <begin position="1"/>
        <end position="20"/>
    </location>
</feature>
<protein>
    <submittedName>
        <fullName evidence="2">Exported protein</fullName>
    </submittedName>
</protein>
<feature type="chain" id="PRO_5003154297" evidence="1">
    <location>
        <begin position="21"/>
        <end position="413"/>
    </location>
</feature>
<evidence type="ECO:0000313" key="2">
    <source>
        <dbReference type="EMBL" id="CBW26323.1"/>
    </source>
</evidence>
<dbReference type="RefSeq" id="WP_014244106.1">
    <property type="nucleotide sequence ID" value="NC_016620.1"/>
</dbReference>
<organism evidence="2 3">
    <name type="scientific">Halobacteriovorax marinus (strain ATCC BAA-682 / DSM 15412 / SJ)</name>
    <name type="common">Bacteriovorax marinus</name>
    <dbReference type="NCBI Taxonomy" id="862908"/>
    <lineage>
        <taxon>Bacteria</taxon>
        <taxon>Pseudomonadati</taxon>
        <taxon>Bdellovibrionota</taxon>
        <taxon>Bacteriovoracia</taxon>
        <taxon>Bacteriovoracales</taxon>
        <taxon>Halobacteriovoraceae</taxon>
        <taxon>Halobacteriovorax</taxon>
    </lineage>
</organism>
<dbReference type="EMBL" id="FQ312005">
    <property type="protein sequence ID" value="CBW26323.1"/>
    <property type="molecule type" value="Genomic_DNA"/>
</dbReference>
<keyword evidence="3" id="KW-1185">Reference proteome</keyword>
<sequence>MKHILCFLGLMLTLNFNALATESATVDYDLQPTEEVTLEEVKAITLYRTEYVDSTCTRQEPYQDTQCGYETRYRNECHWVPGRNVCRTETDRQCRDVRRTRRECKPGRTRRECVNEPARRVCRTRNGVERCTNVPGRQRCRDVSGPQVCRNVPYTDRECSNVNRRVCDWVPARNECNSVPYQEYICRDVTRYRTVSYACKKPVQVPYQVDKKFSHTVSFEFTDKDQLGKAEINLSLNSSGNLVINYNNLRTETTYMQLMHKASEVVLDNDSEKQTRETVKINFGNLKKLLKPMQATQKSLWMNKAGDFKLKLDKTNPLKKARIQIKVRKESNNDIHFNREFKFEDFTVSDKELSIELERFGFDQLRGFLGKGVKLEVDVTVKLDMPANLIHSIPQKLEKNKRFNIKVYKNKDL</sequence>
<accession>E1X095</accession>
<keyword evidence="1" id="KW-0732">Signal</keyword>
<dbReference type="HOGENOM" id="CLU_665270_0_0_7"/>
<dbReference type="eggNOG" id="ENOG502ZEZF">
    <property type="taxonomic scope" value="Bacteria"/>
</dbReference>
<dbReference type="OrthoDB" id="5287707at2"/>
<dbReference type="PATRIC" id="fig|862908.3.peg.1393"/>
<reference evidence="3" key="1">
    <citation type="journal article" date="2013" name="ISME J.">
        <title>A small predatory core genome in the divergent marine Bacteriovorax marinus SJ and the terrestrial Bdellovibrio bacteriovorus.</title>
        <authorList>
            <person name="Crossman L.C."/>
            <person name="Chen H."/>
            <person name="Cerdeno-Tarraga A.M."/>
            <person name="Brooks K."/>
            <person name="Quail M.A."/>
            <person name="Pineiro S.A."/>
            <person name="Hobley L."/>
            <person name="Sockett R.E."/>
            <person name="Bentley S.D."/>
            <person name="Parkhill J."/>
            <person name="Williams H.N."/>
            <person name="Stine O.C."/>
        </authorList>
    </citation>
    <scope>NUCLEOTIDE SEQUENCE [LARGE SCALE GENOMIC DNA]</scope>
    <source>
        <strain evidence="3">ATCC BAA-682 / DSM 15412 / SJ</strain>
    </source>
</reference>
<name>E1X095_HALMS</name>